<gene>
    <name evidence="2" type="primary">Acey_s0174.g470</name>
    <name evidence="2" type="ORF">Y032_0174g470</name>
</gene>
<accession>A0A016SU39</accession>
<comment type="caution">
    <text evidence="2">The sequence shown here is derived from an EMBL/GenBank/DDBJ whole genome shotgun (WGS) entry which is preliminary data.</text>
</comment>
<dbReference type="EMBL" id="JARK01001510">
    <property type="protein sequence ID" value="EYB94233.1"/>
    <property type="molecule type" value="Genomic_DNA"/>
</dbReference>
<dbReference type="Pfam" id="PF22594">
    <property type="entry name" value="GTP-eEF1A_C"/>
    <property type="match status" value="1"/>
</dbReference>
<feature type="domain" description="GTP-eEF1A C-terminal" evidence="1">
    <location>
        <begin position="37"/>
        <end position="96"/>
    </location>
</feature>
<dbReference type="SUPFAM" id="SSF50465">
    <property type="entry name" value="EF-Tu/eEF-1alpha/eIF2-gamma C-terminal domain"/>
    <property type="match status" value="1"/>
</dbReference>
<evidence type="ECO:0000259" key="1">
    <source>
        <dbReference type="Pfam" id="PF22594"/>
    </source>
</evidence>
<sequence>MDPSALIRRSTLLRRPTPSALCSIATPLALPARSPNDRRTGKKVEDNPKFLKSDAAGIVELIPTKPLYVESFTDYAPRERFTVRDMRQTFAVGVIKSVDFTTLFYNFMESLKITMNKSDEATGKVTKAAQKAGVAKKK</sequence>
<dbReference type="AlphaFoldDB" id="A0A016SU39"/>
<dbReference type="STRING" id="53326.A0A016SU39"/>
<organism evidence="2 3">
    <name type="scientific">Ancylostoma ceylanicum</name>
    <dbReference type="NCBI Taxonomy" id="53326"/>
    <lineage>
        <taxon>Eukaryota</taxon>
        <taxon>Metazoa</taxon>
        <taxon>Ecdysozoa</taxon>
        <taxon>Nematoda</taxon>
        <taxon>Chromadorea</taxon>
        <taxon>Rhabditida</taxon>
        <taxon>Rhabditina</taxon>
        <taxon>Rhabditomorpha</taxon>
        <taxon>Strongyloidea</taxon>
        <taxon>Ancylostomatidae</taxon>
        <taxon>Ancylostomatinae</taxon>
        <taxon>Ancylostoma</taxon>
    </lineage>
</organism>
<dbReference type="Proteomes" id="UP000024635">
    <property type="component" value="Unassembled WGS sequence"/>
</dbReference>
<dbReference type="PANTHER" id="PTHR44830:SF1">
    <property type="entry name" value="TR-TYPE G DOMAIN-CONTAINING PROTEIN"/>
    <property type="match status" value="1"/>
</dbReference>
<reference evidence="3" key="1">
    <citation type="journal article" date="2015" name="Nat. Genet.">
        <title>The genome and transcriptome of the zoonotic hookworm Ancylostoma ceylanicum identify infection-specific gene families.</title>
        <authorList>
            <person name="Schwarz E.M."/>
            <person name="Hu Y."/>
            <person name="Antoshechkin I."/>
            <person name="Miller M.M."/>
            <person name="Sternberg P.W."/>
            <person name="Aroian R.V."/>
        </authorList>
    </citation>
    <scope>NUCLEOTIDE SEQUENCE</scope>
    <source>
        <strain evidence="3">HY135</strain>
    </source>
</reference>
<protein>
    <recommendedName>
        <fullName evidence="1">GTP-eEF1A C-terminal domain-containing protein</fullName>
    </recommendedName>
</protein>
<name>A0A016SU39_9BILA</name>
<evidence type="ECO:0000313" key="2">
    <source>
        <dbReference type="EMBL" id="EYB94233.1"/>
    </source>
</evidence>
<dbReference type="Gene3D" id="2.40.30.10">
    <property type="entry name" value="Translation factors"/>
    <property type="match status" value="1"/>
</dbReference>
<dbReference type="PANTHER" id="PTHR44830">
    <property type="entry name" value="ELONGATION FACTOR 1 ALPHA"/>
    <property type="match status" value="1"/>
</dbReference>
<dbReference type="InterPro" id="IPR009001">
    <property type="entry name" value="Transl_elong_EF1A/Init_IF2_C"/>
</dbReference>
<dbReference type="InterPro" id="IPR054696">
    <property type="entry name" value="GTP-eEF1A_C"/>
</dbReference>
<keyword evidence="3" id="KW-1185">Reference proteome</keyword>
<evidence type="ECO:0000313" key="3">
    <source>
        <dbReference type="Proteomes" id="UP000024635"/>
    </source>
</evidence>
<proteinExistence type="predicted"/>
<dbReference type="OrthoDB" id="342024at2759"/>